<feature type="domain" description="F-box" evidence="2">
    <location>
        <begin position="36"/>
        <end position="76"/>
    </location>
</feature>
<dbReference type="PANTHER" id="PTHR20872:SF1">
    <property type="entry name" value="F-BOX DOMAIN-CONTAINING PROTEIN"/>
    <property type="match status" value="1"/>
</dbReference>
<evidence type="ECO:0000313" key="4">
    <source>
        <dbReference type="Proteomes" id="UP000270296"/>
    </source>
</evidence>
<reference evidence="5" key="1">
    <citation type="submission" date="2016-06" db="UniProtKB">
        <authorList>
            <consortium name="WormBaseParasite"/>
        </authorList>
    </citation>
    <scope>IDENTIFICATION</scope>
</reference>
<sequence length="461" mass="53138">MEDREVDAAGILSSETCDSSDSNGHRNGDDDRWPTLPNLLLEKIFESLPLKYRFYASLTCRSWNYTFNCPGSWKTFVYGDYVLTRPKYTLHGAYNYYPDYYRMRALISKTSSRWHTLIIEPLTMLFNLYEFLRILTNFCDYSVQTGEEKAEPIFYGTGGQLLKASPLFLCHVTNLKSLTLRHLLLEDHEAEEFLTEMLNCFAKTLICLCVRNLTKSSRSFLHFGLFLNLRKLVISPQHLNDDVIYLLGNIAYLEDLFIVQDEYTGLATPGSSSAWKEFASRAPNVQVHLHCSGRCKMDMIWQPMAPVTSIMYSSSFSCLTIQSALTIAEYYSNTLKSYLQKGLQRRYRSKSYNERADTALLMLVRSCRHLQLLGIRERISTATAIMAAYISPNKSLKFYVRRQALLKRADYPFGPNELSSEMVNCIKVAAKSYEFTDALIGEVYGSQWRALSDNEYMHIFR</sequence>
<keyword evidence="4" id="KW-1185">Reference proteome</keyword>
<gene>
    <name evidence="3" type="ORF">SBAD_LOCUS3480</name>
</gene>
<dbReference type="InterPro" id="IPR036047">
    <property type="entry name" value="F-box-like_dom_sf"/>
</dbReference>
<dbReference type="AlphaFoldDB" id="A0A183IIN5"/>
<feature type="compositionally biased region" description="Polar residues" evidence="1">
    <location>
        <begin position="13"/>
        <end position="22"/>
    </location>
</feature>
<dbReference type="InterPro" id="IPR001810">
    <property type="entry name" value="F-box_dom"/>
</dbReference>
<dbReference type="Gene3D" id="3.80.10.10">
    <property type="entry name" value="Ribonuclease Inhibitor"/>
    <property type="match status" value="1"/>
</dbReference>
<name>A0A183IIN5_9BILA</name>
<organism evidence="5">
    <name type="scientific">Soboliphyme baturini</name>
    <dbReference type="NCBI Taxonomy" id="241478"/>
    <lineage>
        <taxon>Eukaryota</taxon>
        <taxon>Metazoa</taxon>
        <taxon>Ecdysozoa</taxon>
        <taxon>Nematoda</taxon>
        <taxon>Enoplea</taxon>
        <taxon>Dorylaimia</taxon>
        <taxon>Dioctophymatida</taxon>
        <taxon>Dioctophymatoidea</taxon>
        <taxon>Soboliphymatidae</taxon>
        <taxon>Soboliphyme</taxon>
    </lineage>
</organism>
<protein>
    <submittedName>
        <fullName evidence="5">F-box domain-containing protein</fullName>
    </submittedName>
</protein>
<dbReference type="SMART" id="SM00256">
    <property type="entry name" value="FBOX"/>
    <property type="match status" value="1"/>
</dbReference>
<dbReference type="EMBL" id="UZAM01007771">
    <property type="protein sequence ID" value="VDP01300.1"/>
    <property type="molecule type" value="Genomic_DNA"/>
</dbReference>
<dbReference type="Pfam" id="PF00646">
    <property type="entry name" value="F-box"/>
    <property type="match status" value="1"/>
</dbReference>
<evidence type="ECO:0000313" key="5">
    <source>
        <dbReference type="WBParaSite" id="SBAD_0000363901-mRNA-1"/>
    </source>
</evidence>
<evidence type="ECO:0000313" key="3">
    <source>
        <dbReference type="EMBL" id="VDP01300.1"/>
    </source>
</evidence>
<dbReference type="InterPro" id="IPR032675">
    <property type="entry name" value="LRR_dom_sf"/>
</dbReference>
<dbReference type="PANTHER" id="PTHR20872">
    <property type="match status" value="1"/>
</dbReference>
<dbReference type="OrthoDB" id="9974792at2759"/>
<reference evidence="3 4" key="2">
    <citation type="submission" date="2018-11" db="EMBL/GenBank/DDBJ databases">
        <authorList>
            <consortium name="Pathogen Informatics"/>
        </authorList>
    </citation>
    <scope>NUCLEOTIDE SEQUENCE [LARGE SCALE GENOMIC DNA]</scope>
</reference>
<feature type="region of interest" description="Disordered" evidence="1">
    <location>
        <begin position="1"/>
        <end position="30"/>
    </location>
</feature>
<dbReference type="SUPFAM" id="SSF81383">
    <property type="entry name" value="F-box domain"/>
    <property type="match status" value="1"/>
</dbReference>
<evidence type="ECO:0000259" key="2">
    <source>
        <dbReference type="SMART" id="SM00256"/>
    </source>
</evidence>
<evidence type="ECO:0000256" key="1">
    <source>
        <dbReference type="SAM" id="MobiDB-lite"/>
    </source>
</evidence>
<accession>A0A183IIN5</accession>
<dbReference type="Gene3D" id="1.20.1280.50">
    <property type="match status" value="1"/>
</dbReference>
<dbReference type="Proteomes" id="UP000270296">
    <property type="component" value="Unassembled WGS sequence"/>
</dbReference>
<proteinExistence type="predicted"/>
<dbReference type="WBParaSite" id="SBAD_0000363901-mRNA-1">
    <property type="protein sequence ID" value="SBAD_0000363901-mRNA-1"/>
    <property type="gene ID" value="SBAD_0000363901"/>
</dbReference>